<dbReference type="InterPro" id="IPR036156">
    <property type="entry name" value="Beta-gal/glucu_dom_sf"/>
</dbReference>
<keyword evidence="11" id="KW-1185">Reference proteome</keyword>
<dbReference type="GO" id="GO:0030246">
    <property type="term" value="F:carbohydrate binding"/>
    <property type="evidence" value="ECO:0007669"/>
    <property type="project" value="TreeGrafter"/>
</dbReference>
<evidence type="ECO:0000256" key="1">
    <source>
        <dbReference type="ARBA" id="ARBA00007401"/>
    </source>
</evidence>
<dbReference type="EC" id="3.2.1.31" evidence="2"/>
<dbReference type="eggNOG" id="COG3250">
    <property type="taxonomic scope" value="Bacteria"/>
</dbReference>
<evidence type="ECO:0000313" key="11">
    <source>
        <dbReference type="Proteomes" id="UP000006461"/>
    </source>
</evidence>
<dbReference type="InterPro" id="IPR023232">
    <property type="entry name" value="Glyco_hydro_2_AS"/>
</dbReference>
<dbReference type="Pfam" id="PF02837">
    <property type="entry name" value="Glyco_hydro_2_N"/>
    <property type="match status" value="1"/>
</dbReference>
<dbReference type="Gene3D" id="3.20.20.80">
    <property type="entry name" value="Glycosidases"/>
    <property type="match status" value="1"/>
</dbReference>
<dbReference type="InterPro" id="IPR023230">
    <property type="entry name" value="Glyco_hydro_2_CS"/>
</dbReference>
<reference evidence="10 11" key="1">
    <citation type="journal article" date="2012" name="J. Bacteriol.">
        <title>Genome Sequence of Radiation-Resistant Modestobacter marinus Strain BC501, a Representative Actinobacterium That Thrives on Calcareous Stone Surfaces.</title>
        <authorList>
            <person name="Normand P."/>
            <person name="Gury J."/>
            <person name="Pujic P."/>
            <person name="Chouaia B."/>
            <person name="Crotti E."/>
            <person name="Brusetti L."/>
            <person name="Daffonchio D."/>
            <person name="Vacherie B."/>
            <person name="Barbe V."/>
            <person name="Medigue C."/>
            <person name="Calteau A."/>
            <person name="Ghodhbane-Gtari F."/>
            <person name="Essoussi I."/>
            <person name="Nouioui I."/>
            <person name="Abbassi-Ghozzi I."/>
            <person name="Gtari M."/>
        </authorList>
    </citation>
    <scope>NUCLEOTIDE SEQUENCE [LARGE SCALE GENOMIC DNA]</scope>
    <source>
        <strain evidence="11">BC 501</strain>
    </source>
</reference>
<accession>I4EW70</accession>
<dbReference type="InterPro" id="IPR006104">
    <property type="entry name" value="Glyco_hydro_2_N"/>
</dbReference>
<feature type="domain" description="Glycoside hydrolase family 2 catalytic" evidence="8">
    <location>
        <begin position="272"/>
        <end position="585"/>
    </location>
</feature>
<dbReference type="Pfam" id="PF00703">
    <property type="entry name" value="Glyco_hydro_2"/>
    <property type="match status" value="1"/>
</dbReference>
<dbReference type="InterPro" id="IPR006101">
    <property type="entry name" value="Glyco_hydro_2"/>
</dbReference>
<dbReference type="InterPro" id="IPR006102">
    <property type="entry name" value="Ig-like_GH2"/>
</dbReference>
<evidence type="ECO:0000313" key="10">
    <source>
        <dbReference type="EMBL" id="CCH87633.1"/>
    </source>
</evidence>
<dbReference type="PATRIC" id="fig|477641.3.peg.2091"/>
<dbReference type="SUPFAM" id="SSF49303">
    <property type="entry name" value="beta-Galactosidase/glucuronidase domain"/>
    <property type="match status" value="1"/>
</dbReference>
<feature type="domain" description="Glycosyl hydrolases family 2 sugar binding" evidence="9">
    <location>
        <begin position="13"/>
        <end position="175"/>
    </location>
</feature>
<sequence length="597" mass="65364">MLRPQDGPTRETKRLDGLWAFRLDAAGEGRGAGWWRSRLADAREVPVPASYDDVFADAEARDHVGDAWYQTTVRVPRGWAGQRVVLRFDAATHRAVVWVGDVEVARHEGGYTPFEADVTAHARPGEAVRVTVVVDNRLSWDSVPPGVVEDGKQVYFHDFYNYAGLHRSVWLSSTPHAHLDDVTVVTGLTGTTGTVEYRTGAGGAEGLGTRAVLRDDDGTEVARAEGATGVLTVADVHPWRPGEGHLYELELALTDGPDVVDSYRLPVGVRTVEVRGTQFLINGEPFSFTGFGKHEDLPVRGKGHDDVFLVHDAALMAWTGANSFRTAHYPHAEEVLDHADRHGIVVISETAAVGQNLGLAAVALGRPAQPTFSAATIGEAGQATHARALRELVERDRNHPSVVLWSIANEPESDTDEACAHFEPLFALARELDPSRPVGFANMMFSPHGRDRLHAYADVVMLNRYYGWYRHTGDLAAAEAALQAELEAWATEGKPIIVTEYGADAVAGLHQVVPMPWSEEYQVELLEMAHRVFDRIDAVVGEHVWAFADFATGPGTGRVDGNRKGVFTRDRRPKAAAQLLRRRWRGEDPPGRPTVPG</sequence>
<evidence type="ECO:0000259" key="8">
    <source>
        <dbReference type="Pfam" id="PF02836"/>
    </source>
</evidence>
<evidence type="ECO:0000256" key="4">
    <source>
        <dbReference type="ARBA" id="ARBA00022801"/>
    </source>
</evidence>
<dbReference type="SUPFAM" id="SSF49785">
    <property type="entry name" value="Galactose-binding domain-like"/>
    <property type="match status" value="1"/>
</dbReference>
<dbReference type="InterPro" id="IPR008979">
    <property type="entry name" value="Galactose-bd-like_sf"/>
</dbReference>
<keyword evidence="4 6" id="KW-0378">Hydrolase</keyword>
<dbReference type="STRING" id="477641.MODMU_2198"/>
<dbReference type="GO" id="GO:0019391">
    <property type="term" value="P:glucuronoside catabolic process"/>
    <property type="evidence" value="ECO:0007669"/>
    <property type="project" value="TreeGrafter"/>
</dbReference>
<dbReference type="PROSITE" id="PS00719">
    <property type="entry name" value="GLYCOSYL_HYDROL_F2_1"/>
    <property type="match status" value="1"/>
</dbReference>
<gene>
    <name evidence="10" type="primary">uidA</name>
    <name evidence="10" type="ordered locus">MODMU_2198</name>
</gene>
<dbReference type="InterPro" id="IPR013783">
    <property type="entry name" value="Ig-like_fold"/>
</dbReference>
<evidence type="ECO:0000256" key="6">
    <source>
        <dbReference type="RuleBase" id="RU361154"/>
    </source>
</evidence>
<dbReference type="OrthoDB" id="9762066at2"/>
<dbReference type="PANTHER" id="PTHR10066">
    <property type="entry name" value="BETA-GLUCURONIDASE"/>
    <property type="match status" value="1"/>
</dbReference>
<dbReference type="PANTHER" id="PTHR10066:SF67">
    <property type="entry name" value="BETA-GLUCURONIDASE"/>
    <property type="match status" value="1"/>
</dbReference>
<proteinExistence type="inferred from homology"/>
<dbReference type="Gene3D" id="2.60.40.10">
    <property type="entry name" value="Immunoglobulins"/>
    <property type="match status" value="1"/>
</dbReference>
<dbReference type="SUPFAM" id="SSF51445">
    <property type="entry name" value="(Trans)glycosidases"/>
    <property type="match status" value="1"/>
</dbReference>
<dbReference type="NCBIfam" id="NF007538">
    <property type="entry name" value="PRK10150.1"/>
    <property type="match status" value="1"/>
</dbReference>
<dbReference type="PRINTS" id="PR00132">
    <property type="entry name" value="GLHYDRLASE2"/>
</dbReference>
<keyword evidence="5 6" id="KW-0326">Glycosidase</keyword>
<dbReference type="AlphaFoldDB" id="I4EW70"/>
<dbReference type="GO" id="GO:0004566">
    <property type="term" value="F:beta-glucuronidase activity"/>
    <property type="evidence" value="ECO:0007669"/>
    <property type="project" value="UniProtKB-EC"/>
</dbReference>
<dbReference type="KEGG" id="mmar:MODMU_2198"/>
<dbReference type="InterPro" id="IPR017853">
    <property type="entry name" value="GH"/>
</dbReference>
<name>I4EW70_MODI5</name>
<dbReference type="PROSITE" id="PS00608">
    <property type="entry name" value="GLYCOSYL_HYDROL_F2_2"/>
    <property type="match status" value="1"/>
</dbReference>
<dbReference type="HOGENOM" id="CLU_006501_6_1_11"/>
<evidence type="ECO:0000256" key="2">
    <source>
        <dbReference type="ARBA" id="ARBA00012761"/>
    </source>
</evidence>
<dbReference type="InterPro" id="IPR006103">
    <property type="entry name" value="Glyco_hydro_2_cat"/>
</dbReference>
<protein>
    <recommendedName>
        <fullName evidence="3">Beta-glucuronidase</fullName>
        <ecNumber evidence="2">3.2.1.31</ecNumber>
    </recommendedName>
</protein>
<organism evidence="10 11">
    <name type="scientific">Modestobacter italicus (strain DSM 44449 / CECT 9708 / BC 501)</name>
    <dbReference type="NCBI Taxonomy" id="2732864"/>
    <lineage>
        <taxon>Bacteria</taxon>
        <taxon>Bacillati</taxon>
        <taxon>Actinomycetota</taxon>
        <taxon>Actinomycetes</taxon>
        <taxon>Geodermatophilales</taxon>
        <taxon>Geodermatophilaceae</taxon>
        <taxon>Modestobacter</taxon>
    </lineage>
</organism>
<dbReference type="FunFam" id="3.20.20.80:FF:000080">
    <property type="entry name" value="Beta-glucuronidase UidA"/>
    <property type="match status" value="1"/>
</dbReference>
<evidence type="ECO:0000259" key="9">
    <source>
        <dbReference type="Pfam" id="PF02837"/>
    </source>
</evidence>
<feature type="domain" description="Glycoside hydrolase family 2 immunoglobulin-like beta-sandwich" evidence="7">
    <location>
        <begin position="178"/>
        <end position="270"/>
    </location>
</feature>
<evidence type="ECO:0000256" key="3">
    <source>
        <dbReference type="ARBA" id="ARBA00016205"/>
    </source>
</evidence>
<dbReference type="EMBL" id="FO203431">
    <property type="protein sequence ID" value="CCH87633.1"/>
    <property type="molecule type" value="Genomic_DNA"/>
</dbReference>
<dbReference type="Gene3D" id="2.60.120.260">
    <property type="entry name" value="Galactose-binding domain-like"/>
    <property type="match status" value="1"/>
</dbReference>
<dbReference type="Pfam" id="PF02836">
    <property type="entry name" value="Glyco_hydro_2_C"/>
    <property type="match status" value="1"/>
</dbReference>
<dbReference type="Proteomes" id="UP000006461">
    <property type="component" value="Chromosome"/>
</dbReference>
<comment type="similarity">
    <text evidence="1 6">Belongs to the glycosyl hydrolase 2 family.</text>
</comment>
<dbReference type="OMA" id="IHDHVGW"/>
<evidence type="ECO:0000256" key="5">
    <source>
        <dbReference type="ARBA" id="ARBA00023295"/>
    </source>
</evidence>
<dbReference type="GO" id="GO:0005975">
    <property type="term" value="P:carbohydrate metabolic process"/>
    <property type="evidence" value="ECO:0007669"/>
    <property type="project" value="InterPro"/>
</dbReference>
<evidence type="ECO:0000259" key="7">
    <source>
        <dbReference type="Pfam" id="PF00703"/>
    </source>
</evidence>